<proteinExistence type="predicted"/>
<organism evidence="1 2">
    <name type="scientific">Microthlaspi erraticum</name>
    <dbReference type="NCBI Taxonomy" id="1685480"/>
    <lineage>
        <taxon>Eukaryota</taxon>
        <taxon>Viridiplantae</taxon>
        <taxon>Streptophyta</taxon>
        <taxon>Embryophyta</taxon>
        <taxon>Tracheophyta</taxon>
        <taxon>Spermatophyta</taxon>
        <taxon>Magnoliopsida</taxon>
        <taxon>eudicotyledons</taxon>
        <taxon>Gunneridae</taxon>
        <taxon>Pentapetalae</taxon>
        <taxon>rosids</taxon>
        <taxon>malvids</taxon>
        <taxon>Brassicales</taxon>
        <taxon>Brassicaceae</taxon>
        <taxon>Coluteocarpeae</taxon>
        <taxon>Microthlaspi</taxon>
    </lineage>
</organism>
<reference evidence="1" key="1">
    <citation type="submission" date="2020-01" db="EMBL/GenBank/DDBJ databases">
        <authorList>
            <person name="Mishra B."/>
        </authorList>
    </citation>
    <scope>NUCLEOTIDE SEQUENCE [LARGE SCALE GENOMIC DNA]</scope>
</reference>
<protein>
    <submittedName>
        <fullName evidence="1">Uncharacterized protein</fullName>
    </submittedName>
</protein>
<sequence length="106" mass="12031">MVTNVAMSSSSPEDLDCVVAVKFFGPQLSFCRYPARSDSEWINLRIPNPSFFSSRVMFSKKDDMFQIVGSGGHLIGYGSRWIMLVASYVRNPTNMFKRLRLKNIPS</sequence>
<name>A0A6D2K4P8_9BRAS</name>
<gene>
    <name evidence="1" type="ORF">MERR_LOCUS38877</name>
</gene>
<evidence type="ECO:0000313" key="2">
    <source>
        <dbReference type="Proteomes" id="UP000467841"/>
    </source>
</evidence>
<dbReference type="Proteomes" id="UP000467841">
    <property type="component" value="Unassembled WGS sequence"/>
</dbReference>
<evidence type="ECO:0000313" key="1">
    <source>
        <dbReference type="EMBL" id="CAA7051642.1"/>
    </source>
</evidence>
<keyword evidence="2" id="KW-1185">Reference proteome</keyword>
<dbReference type="OrthoDB" id="1103851at2759"/>
<dbReference type="EMBL" id="CACVBM020001484">
    <property type="protein sequence ID" value="CAA7051642.1"/>
    <property type="molecule type" value="Genomic_DNA"/>
</dbReference>
<comment type="caution">
    <text evidence="1">The sequence shown here is derived from an EMBL/GenBank/DDBJ whole genome shotgun (WGS) entry which is preliminary data.</text>
</comment>
<dbReference type="AlphaFoldDB" id="A0A6D2K4P8"/>
<accession>A0A6D2K4P8</accession>